<evidence type="ECO:0000256" key="1">
    <source>
        <dbReference type="ARBA" id="ARBA00023015"/>
    </source>
</evidence>
<evidence type="ECO:0000256" key="2">
    <source>
        <dbReference type="ARBA" id="ARBA00023125"/>
    </source>
</evidence>
<feature type="region of interest" description="Disordered" evidence="4">
    <location>
        <begin position="1"/>
        <end position="71"/>
    </location>
</feature>
<dbReference type="EMBL" id="FNIE01000018">
    <property type="protein sequence ID" value="SDP13711.1"/>
    <property type="molecule type" value="Genomic_DNA"/>
</dbReference>
<evidence type="ECO:0000313" key="6">
    <source>
        <dbReference type="EMBL" id="SDP13711.1"/>
    </source>
</evidence>
<feature type="compositionally biased region" description="Low complexity" evidence="4">
    <location>
        <begin position="21"/>
        <end position="45"/>
    </location>
</feature>
<organism evidence="6 7">
    <name type="scientific">Actinacidiphila guanduensis</name>
    <dbReference type="NCBI Taxonomy" id="310781"/>
    <lineage>
        <taxon>Bacteria</taxon>
        <taxon>Bacillati</taxon>
        <taxon>Actinomycetota</taxon>
        <taxon>Actinomycetes</taxon>
        <taxon>Kitasatosporales</taxon>
        <taxon>Streptomycetaceae</taxon>
        <taxon>Actinacidiphila</taxon>
    </lineage>
</organism>
<dbReference type="Gene3D" id="1.10.357.10">
    <property type="entry name" value="Tetracycline Repressor, domain 2"/>
    <property type="match status" value="1"/>
</dbReference>
<dbReference type="PANTHER" id="PTHR30055">
    <property type="entry name" value="HTH-TYPE TRANSCRIPTIONAL REGULATOR RUTR"/>
    <property type="match status" value="1"/>
</dbReference>
<keyword evidence="1" id="KW-0805">Transcription regulation</keyword>
<dbReference type="InterPro" id="IPR009057">
    <property type="entry name" value="Homeodomain-like_sf"/>
</dbReference>
<keyword evidence="3" id="KW-0804">Transcription</keyword>
<name>A0A1H0Q8I8_9ACTN</name>
<feature type="domain" description="HTH tetR-type" evidence="5">
    <location>
        <begin position="87"/>
        <end position="119"/>
    </location>
</feature>
<dbReference type="STRING" id="310781.SAMN05216259_11820"/>
<dbReference type="SUPFAM" id="SSF46689">
    <property type="entry name" value="Homeodomain-like"/>
    <property type="match status" value="1"/>
</dbReference>
<accession>A0A1H0Q8I8</accession>
<dbReference type="GO" id="GO:0000976">
    <property type="term" value="F:transcription cis-regulatory region binding"/>
    <property type="evidence" value="ECO:0007669"/>
    <property type="project" value="TreeGrafter"/>
</dbReference>
<dbReference type="Proteomes" id="UP000199341">
    <property type="component" value="Unassembled WGS sequence"/>
</dbReference>
<dbReference type="PANTHER" id="PTHR30055:SF234">
    <property type="entry name" value="HTH-TYPE TRANSCRIPTIONAL REGULATOR BETI"/>
    <property type="match status" value="1"/>
</dbReference>
<sequence>MPPSTPSPSARQGSWAPPVRPAASPSAEPSPSDPSRPSAPSVRSAPPVPPSGWPDAPAPTAMTGRANQKLRTRRAIVQAAADLSRTGRDVSMSDIAAAALVSEATAYRYFPDLVSLLREAIAGQLPGPDEALASIAHCADPVERVAAAAEFLLRHVLTRQGVVRAMIAGTIARPAPSARPGLRFGLIDHALAPEEENGTVEPAVLEQLRRGLAVVVSPEALFTLTDLYGLDPEDAVAGIVATAATLTRATLPPATGPAS</sequence>
<evidence type="ECO:0000256" key="4">
    <source>
        <dbReference type="SAM" id="MobiDB-lite"/>
    </source>
</evidence>
<proteinExistence type="predicted"/>
<dbReference type="Pfam" id="PF00440">
    <property type="entry name" value="TetR_N"/>
    <property type="match status" value="1"/>
</dbReference>
<dbReference type="InterPro" id="IPR001647">
    <property type="entry name" value="HTH_TetR"/>
</dbReference>
<dbReference type="InterPro" id="IPR050109">
    <property type="entry name" value="HTH-type_TetR-like_transc_reg"/>
</dbReference>
<evidence type="ECO:0000256" key="3">
    <source>
        <dbReference type="ARBA" id="ARBA00023163"/>
    </source>
</evidence>
<protein>
    <submittedName>
        <fullName evidence="6">Transcriptional regulator, TetR family</fullName>
    </submittedName>
</protein>
<evidence type="ECO:0000259" key="5">
    <source>
        <dbReference type="Pfam" id="PF00440"/>
    </source>
</evidence>
<evidence type="ECO:0000313" key="7">
    <source>
        <dbReference type="Proteomes" id="UP000199341"/>
    </source>
</evidence>
<gene>
    <name evidence="6" type="ORF">SAMN05216259_11820</name>
</gene>
<reference evidence="6 7" key="1">
    <citation type="submission" date="2016-10" db="EMBL/GenBank/DDBJ databases">
        <authorList>
            <person name="de Groot N.N."/>
        </authorList>
    </citation>
    <scope>NUCLEOTIDE SEQUENCE [LARGE SCALE GENOMIC DNA]</scope>
    <source>
        <strain evidence="6 7">CGMCC 4.2022</strain>
    </source>
</reference>
<keyword evidence="7" id="KW-1185">Reference proteome</keyword>
<keyword evidence="2" id="KW-0238">DNA-binding</keyword>
<dbReference type="AlphaFoldDB" id="A0A1H0Q8I8"/>
<dbReference type="GO" id="GO:0003700">
    <property type="term" value="F:DNA-binding transcription factor activity"/>
    <property type="evidence" value="ECO:0007669"/>
    <property type="project" value="TreeGrafter"/>
</dbReference>